<evidence type="ECO:0000313" key="7">
    <source>
        <dbReference type="EMBL" id="PZX17032.1"/>
    </source>
</evidence>
<dbReference type="Pfam" id="PF00355">
    <property type="entry name" value="Rieske"/>
    <property type="match status" value="1"/>
</dbReference>
<dbReference type="InterPro" id="IPR017941">
    <property type="entry name" value="Rieske_2Fe-2S"/>
</dbReference>
<evidence type="ECO:0000259" key="6">
    <source>
        <dbReference type="PROSITE" id="PS51296"/>
    </source>
</evidence>
<dbReference type="RefSeq" id="WP_111536816.1">
    <property type="nucleotide sequence ID" value="NZ_QKZL01000005.1"/>
</dbReference>
<evidence type="ECO:0000256" key="3">
    <source>
        <dbReference type="ARBA" id="ARBA00023002"/>
    </source>
</evidence>
<keyword evidence="5" id="KW-0411">Iron-sulfur</keyword>
<dbReference type="InterPro" id="IPR036922">
    <property type="entry name" value="Rieske_2Fe-2S_sf"/>
</dbReference>
<dbReference type="Proteomes" id="UP000248916">
    <property type="component" value="Unassembled WGS sequence"/>
</dbReference>
<dbReference type="AlphaFoldDB" id="A0A2W7P0Q4"/>
<keyword evidence="7" id="KW-0489">Methyltransferase</keyword>
<protein>
    <submittedName>
        <fullName evidence="7">Vanillate O-demethylase monooxygenase subunit</fullName>
    </submittedName>
</protein>
<evidence type="ECO:0000256" key="5">
    <source>
        <dbReference type="ARBA" id="ARBA00023014"/>
    </source>
</evidence>
<accession>A0A2W7P0Q4</accession>
<dbReference type="PROSITE" id="PS51296">
    <property type="entry name" value="RIESKE"/>
    <property type="match status" value="1"/>
</dbReference>
<sequence length="357" mass="40408">MTSFVRNAWYVAAWSREIDAELRRFTILGEHVVIFRRRDGGISALEDRCPHRHLPLSMGKRIGDDVQCGYHGLTFDGITGQCTRVPGQTNLPAAACVTAYEVEERHDIVWIWMGDPGRADRGAIFDMPELSDPNWAVHQGDALHLDANYLNVAENLVDPAHVSFVHPTTLGNSASENVPVHVRTDGEAIVAWRWIRDAEPVGFFKAFGGFDGNVDRWHYYYLHTPCTAVIDFGSAPTEDAIGEDERDRGVRIFALHFMTPITEGQTVDRWMHVRNTAQDDPEAAERMDVLLRKAFAEDKAILEAVEKEEARPSKRRPIRLAIDKGPLVYRKRIAQMIEMERHEDLAADPSPAFVYHD</sequence>
<comment type="caution">
    <text evidence="7">The sequence shown here is derived from an EMBL/GenBank/DDBJ whole genome shotgun (WGS) entry which is preliminary data.</text>
</comment>
<keyword evidence="4" id="KW-0408">Iron</keyword>
<dbReference type="EMBL" id="QKZL01000005">
    <property type="protein sequence ID" value="PZX17032.1"/>
    <property type="molecule type" value="Genomic_DNA"/>
</dbReference>
<dbReference type="GO" id="GO:0046872">
    <property type="term" value="F:metal ion binding"/>
    <property type="evidence" value="ECO:0007669"/>
    <property type="project" value="UniProtKB-KW"/>
</dbReference>
<dbReference type="GO" id="GO:0008168">
    <property type="term" value="F:methyltransferase activity"/>
    <property type="evidence" value="ECO:0007669"/>
    <property type="project" value="UniProtKB-KW"/>
</dbReference>
<keyword evidence="3" id="KW-0560">Oxidoreductase</keyword>
<proteinExistence type="predicted"/>
<keyword evidence="8" id="KW-1185">Reference proteome</keyword>
<keyword evidence="2" id="KW-0479">Metal-binding</keyword>
<keyword evidence="7" id="KW-0503">Monooxygenase</keyword>
<organism evidence="7 8">
    <name type="scientific">Palleronia aestuarii</name>
    <dbReference type="NCBI Taxonomy" id="568105"/>
    <lineage>
        <taxon>Bacteria</taxon>
        <taxon>Pseudomonadati</taxon>
        <taxon>Pseudomonadota</taxon>
        <taxon>Alphaproteobacteria</taxon>
        <taxon>Rhodobacterales</taxon>
        <taxon>Roseobacteraceae</taxon>
        <taxon>Palleronia</taxon>
    </lineage>
</organism>
<evidence type="ECO:0000256" key="1">
    <source>
        <dbReference type="ARBA" id="ARBA00022714"/>
    </source>
</evidence>
<name>A0A2W7P0Q4_9RHOB</name>
<dbReference type="OrthoDB" id="9800776at2"/>
<feature type="domain" description="Rieske" evidence="6">
    <location>
        <begin position="9"/>
        <end position="111"/>
    </location>
</feature>
<reference evidence="7 8" key="1">
    <citation type="submission" date="2018-06" db="EMBL/GenBank/DDBJ databases">
        <title>Genomic Encyclopedia of Archaeal and Bacterial Type Strains, Phase II (KMG-II): from individual species to whole genera.</title>
        <authorList>
            <person name="Goeker M."/>
        </authorList>
    </citation>
    <scope>NUCLEOTIDE SEQUENCE [LARGE SCALE GENOMIC DNA]</scope>
    <source>
        <strain evidence="7 8">DSM 22009</strain>
    </source>
</reference>
<gene>
    <name evidence="7" type="ORF">LX81_01663</name>
</gene>
<dbReference type="CDD" id="cd08878">
    <property type="entry name" value="RHO_alpha_C_DMO-like"/>
    <property type="match status" value="1"/>
</dbReference>
<evidence type="ECO:0000256" key="4">
    <source>
        <dbReference type="ARBA" id="ARBA00023004"/>
    </source>
</evidence>
<dbReference type="SUPFAM" id="SSF50022">
    <property type="entry name" value="ISP domain"/>
    <property type="match status" value="1"/>
</dbReference>
<dbReference type="GO" id="GO:0051537">
    <property type="term" value="F:2 iron, 2 sulfur cluster binding"/>
    <property type="evidence" value="ECO:0007669"/>
    <property type="project" value="UniProtKB-KW"/>
</dbReference>
<dbReference type="SUPFAM" id="SSF55961">
    <property type="entry name" value="Bet v1-like"/>
    <property type="match status" value="1"/>
</dbReference>
<dbReference type="PANTHER" id="PTHR21266">
    <property type="entry name" value="IRON-SULFUR DOMAIN CONTAINING PROTEIN"/>
    <property type="match status" value="1"/>
</dbReference>
<dbReference type="InterPro" id="IPR044043">
    <property type="entry name" value="VanA_C_cat"/>
</dbReference>
<dbReference type="GO" id="GO:0004497">
    <property type="term" value="F:monooxygenase activity"/>
    <property type="evidence" value="ECO:0007669"/>
    <property type="project" value="UniProtKB-KW"/>
</dbReference>
<keyword evidence="7" id="KW-0808">Transferase</keyword>
<dbReference type="Pfam" id="PF19112">
    <property type="entry name" value="VanA_C"/>
    <property type="match status" value="1"/>
</dbReference>
<keyword evidence="1" id="KW-0001">2Fe-2S</keyword>
<dbReference type="Gene3D" id="2.102.10.10">
    <property type="entry name" value="Rieske [2Fe-2S] iron-sulphur domain"/>
    <property type="match status" value="1"/>
</dbReference>
<dbReference type="PANTHER" id="PTHR21266:SF60">
    <property type="entry name" value="3-KETOSTEROID-9-ALPHA-MONOOXYGENASE, OXYGENASE COMPONENT"/>
    <property type="match status" value="1"/>
</dbReference>
<dbReference type="InterPro" id="IPR050584">
    <property type="entry name" value="Cholesterol_7-desaturase"/>
</dbReference>
<evidence type="ECO:0000313" key="8">
    <source>
        <dbReference type="Proteomes" id="UP000248916"/>
    </source>
</evidence>
<dbReference type="GO" id="GO:0032259">
    <property type="term" value="P:methylation"/>
    <property type="evidence" value="ECO:0007669"/>
    <property type="project" value="UniProtKB-KW"/>
</dbReference>
<evidence type="ECO:0000256" key="2">
    <source>
        <dbReference type="ARBA" id="ARBA00022723"/>
    </source>
</evidence>
<dbReference type="Gene3D" id="3.90.380.10">
    <property type="entry name" value="Naphthalene 1,2-dioxygenase Alpha Subunit, Chain A, domain 1"/>
    <property type="match status" value="1"/>
</dbReference>